<dbReference type="KEGG" id="pcw:110219803"/>
<organism evidence="2 3">
    <name type="scientific">Phascolarctos cinereus</name>
    <name type="common">Koala</name>
    <dbReference type="NCBI Taxonomy" id="38626"/>
    <lineage>
        <taxon>Eukaryota</taxon>
        <taxon>Metazoa</taxon>
        <taxon>Chordata</taxon>
        <taxon>Craniata</taxon>
        <taxon>Vertebrata</taxon>
        <taxon>Euteleostomi</taxon>
        <taxon>Mammalia</taxon>
        <taxon>Metatheria</taxon>
        <taxon>Diprotodontia</taxon>
        <taxon>Phascolarctidae</taxon>
        <taxon>Phascolarctos</taxon>
    </lineage>
</organism>
<feature type="compositionally biased region" description="Pro residues" evidence="1">
    <location>
        <begin position="41"/>
        <end position="51"/>
    </location>
</feature>
<protein>
    <submittedName>
        <fullName evidence="3">Sialic acid-binding Ig-like lectin 12</fullName>
    </submittedName>
</protein>
<reference evidence="3" key="1">
    <citation type="submission" date="2025-08" db="UniProtKB">
        <authorList>
            <consortium name="RefSeq"/>
        </authorList>
    </citation>
    <scope>IDENTIFICATION</scope>
    <source>
        <tissue evidence="3">Spleen</tissue>
    </source>
</reference>
<dbReference type="Proteomes" id="UP000515140">
    <property type="component" value="Unplaced"/>
</dbReference>
<gene>
    <name evidence="3" type="primary">LOC110219803</name>
</gene>
<sequence>MLRKKSVAAAAEAAAEAAASRGAAQDPKMLSWVDQSLHPISPGPDTAPAPAAPEDRPDDLHYACLNFQGVKPREDCGPTDALTEYSEIKFQ</sequence>
<dbReference type="AlphaFoldDB" id="A0A6P5LS80"/>
<proteinExistence type="predicted"/>
<dbReference type="RefSeq" id="XP_020859159.1">
    <property type="nucleotide sequence ID" value="XM_021003500.1"/>
</dbReference>
<evidence type="ECO:0000313" key="3">
    <source>
        <dbReference type="RefSeq" id="XP_020859159.1"/>
    </source>
</evidence>
<evidence type="ECO:0000256" key="1">
    <source>
        <dbReference type="SAM" id="MobiDB-lite"/>
    </source>
</evidence>
<keyword evidence="2" id="KW-1185">Reference proteome</keyword>
<feature type="region of interest" description="Disordered" evidence="1">
    <location>
        <begin position="13"/>
        <end position="59"/>
    </location>
</feature>
<dbReference type="GeneID" id="110219803"/>
<dbReference type="InParanoid" id="A0A6P5LS80"/>
<accession>A0A6P5LS80</accession>
<name>A0A6P5LS80_PHACI</name>
<evidence type="ECO:0000313" key="2">
    <source>
        <dbReference type="Proteomes" id="UP000515140"/>
    </source>
</evidence>